<protein>
    <submittedName>
        <fullName evidence="1">Uncharacterized protein</fullName>
    </submittedName>
</protein>
<comment type="caution">
    <text evidence="1">The sequence shown here is derived from an EMBL/GenBank/DDBJ whole genome shotgun (WGS) entry which is preliminary data.</text>
</comment>
<dbReference type="AlphaFoldDB" id="A0ABD1DTU1"/>
<accession>A0ABD1DTU1</accession>
<evidence type="ECO:0000313" key="1">
    <source>
        <dbReference type="EMBL" id="KAL1403022.1"/>
    </source>
</evidence>
<sequence length="80" mass="8687">MSEDIVKSSASCSGIADIRCAGSLSNDWDVSSFANNDKSSLGLVWLDKQLVEEFGDGNHLRLCHNFAPARDRTAGRKCVL</sequence>
<gene>
    <name evidence="1" type="ORF">pipiens_019550</name>
</gene>
<evidence type="ECO:0000313" key="2">
    <source>
        <dbReference type="Proteomes" id="UP001562425"/>
    </source>
</evidence>
<name>A0ABD1DTU1_CULPP</name>
<dbReference type="Proteomes" id="UP001562425">
    <property type="component" value="Unassembled WGS sequence"/>
</dbReference>
<dbReference type="EMBL" id="JBEHCU010002202">
    <property type="protein sequence ID" value="KAL1403022.1"/>
    <property type="molecule type" value="Genomic_DNA"/>
</dbReference>
<proteinExistence type="predicted"/>
<keyword evidence="2" id="KW-1185">Reference proteome</keyword>
<reference evidence="1 2" key="1">
    <citation type="submission" date="2024-05" db="EMBL/GenBank/DDBJ databases">
        <title>Culex pipiens pipiens assembly and annotation.</title>
        <authorList>
            <person name="Alout H."/>
            <person name="Durand T."/>
        </authorList>
    </citation>
    <scope>NUCLEOTIDE SEQUENCE [LARGE SCALE GENOMIC DNA]</scope>
    <source>
        <strain evidence="1">HA-2024</strain>
        <tissue evidence="1">Whole body</tissue>
    </source>
</reference>
<organism evidence="1 2">
    <name type="scientific">Culex pipiens pipiens</name>
    <name type="common">Northern house mosquito</name>
    <dbReference type="NCBI Taxonomy" id="38569"/>
    <lineage>
        <taxon>Eukaryota</taxon>
        <taxon>Metazoa</taxon>
        <taxon>Ecdysozoa</taxon>
        <taxon>Arthropoda</taxon>
        <taxon>Hexapoda</taxon>
        <taxon>Insecta</taxon>
        <taxon>Pterygota</taxon>
        <taxon>Neoptera</taxon>
        <taxon>Endopterygota</taxon>
        <taxon>Diptera</taxon>
        <taxon>Nematocera</taxon>
        <taxon>Culicoidea</taxon>
        <taxon>Culicidae</taxon>
        <taxon>Culicinae</taxon>
        <taxon>Culicini</taxon>
        <taxon>Culex</taxon>
        <taxon>Culex</taxon>
    </lineage>
</organism>